<reference evidence="1" key="1">
    <citation type="submission" date="2024-12" db="EMBL/GenBank/DDBJ databases">
        <authorList>
            <person name="Wu N."/>
        </authorList>
    </citation>
    <scope>NUCLEOTIDE SEQUENCE</scope>
    <source>
        <strain evidence="1">P15</strain>
    </source>
</reference>
<organism evidence="1 2">
    <name type="scientific">Paenibacillus mesotrionivorans</name>
    <dbReference type="NCBI Taxonomy" id="3160968"/>
    <lineage>
        <taxon>Bacteria</taxon>
        <taxon>Bacillati</taxon>
        <taxon>Bacillota</taxon>
        <taxon>Bacilli</taxon>
        <taxon>Bacillales</taxon>
        <taxon>Paenibacillaceae</taxon>
        <taxon>Paenibacillus</taxon>
    </lineage>
</organism>
<name>A0ACC7P696_9BACL</name>
<evidence type="ECO:0000313" key="2">
    <source>
        <dbReference type="Proteomes" id="UP001631969"/>
    </source>
</evidence>
<proteinExistence type="predicted"/>
<dbReference type="Proteomes" id="UP001631969">
    <property type="component" value="Unassembled WGS sequence"/>
</dbReference>
<evidence type="ECO:0000313" key="1">
    <source>
        <dbReference type="EMBL" id="MFM9331779.1"/>
    </source>
</evidence>
<sequence length="274" mass="31114">MIKWDGHTHTRFCRHGSPEPQEKYIQEAVKQGFQRYSITEHPPLPKGWIDNPALMEELAMPLAELPAYFRYVRKMKERYSGIIDIPAGLEVDYLHGAAAYSEAMLEPWLNTLEDIVVSVHYLPGKGGMRCIDFTSEDFREGLLDYYGTMEAVAAEYYDHVEQAIQWAKTAGLPGRVRIGHINLIEKFQNVLPPLEDGFIRGRLEKLLPLLAETGFGLDVNTAGLRVGTCGKPYVPEWFLKQCRGAGIPLVYGSDSHKPEHVGFGWEWFEQIMGE</sequence>
<protein>
    <submittedName>
        <fullName evidence="1">Histidinol-phosphatase HisJ</fullName>
        <ecNumber evidence="1">3.1.3.15</ecNumber>
    </submittedName>
</protein>
<keyword evidence="2" id="KW-1185">Reference proteome</keyword>
<dbReference type="EMBL" id="JBJURJ010000022">
    <property type="protein sequence ID" value="MFM9331779.1"/>
    <property type="molecule type" value="Genomic_DNA"/>
</dbReference>
<dbReference type="EC" id="3.1.3.15" evidence="1"/>
<comment type="caution">
    <text evidence="1">The sequence shown here is derived from an EMBL/GenBank/DDBJ whole genome shotgun (WGS) entry which is preliminary data.</text>
</comment>
<gene>
    <name evidence="1" type="primary">hisJ</name>
    <name evidence="1" type="ORF">ACI1P1_26115</name>
</gene>
<keyword evidence="1" id="KW-0378">Hydrolase</keyword>
<accession>A0ACC7P696</accession>